<sequence>MKVIIKTIVLLLVAGSIQSCSLLGAAGITSQGQPTKKVEGKLVSTTTNSSVNVDHTIWDNLLRKYVNKEGLVDYEGFKKDFKTLEDYLKILSTQDPNDDWSVPELLAYYINSYNAYTVKLIVENYPVKSIKDIDGPWTKPYVPIDGREITLATIENGVLRKMNEPRIHFAIACASMSCPPLLNEAYTAGKINEQLDRVTKDFINNEKFNEISATNPKVSMIFKWYEKDYTVNGKKDVIGFINKYADTKINANAKLEYKNYDWDLNDQK</sequence>
<protein>
    <submittedName>
        <fullName evidence="3">Uncharacterized protein DUF547</fullName>
    </submittedName>
</protein>
<dbReference type="Proteomes" id="UP000255317">
    <property type="component" value="Unassembled WGS sequence"/>
</dbReference>
<feature type="signal peptide" evidence="1">
    <location>
        <begin position="1"/>
        <end position="25"/>
    </location>
</feature>
<proteinExistence type="predicted"/>
<dbReference type="OrthoDB" id="526867at2"/>
<dbReference type="PANTHER" id="PTHR46361">
    <property type="entry name" value="ELECTRON CARRIER/ PROTEIN DISULFIDE OXIDOREDUCTASE"/>
    <property type="match status" value="1"/>
</dbReference>
<evidence type="ECO:0000313" key="4">
    <source>
        <dbReference type="Proteomes" id="UP000255317"/>
    </source>
</evidence>
<accession>A0A370QKU6</accession>
<feature type="domain" description="DUF547" evidence="2">
    <location>
        <begin position="99"/>
        <end position="203"/>
    </location>
</feature>
<dbReference type="PROSITE" id="PS51257">
    <property type="entry name" value="PROKAR_LIPOPROTEIN"/>
    <property type="match status" value="1"/>
</dbReference>
<evidence type="ECO:0000313" key="3">
    <source>
        <dbReference type="EMBL" id="RDK88993.1"/>
    </source>
</evidence>
<dbReference type="InterPro" id="IPR006869">
    <property type="entry name" value="DUF547"/>
</dbReference>
<dbReference type="PANTHER" id="PTHR46361:SF3">
    <property type="entry name" value="ELECTRON CARRIER_ PROTEIN DISULFIDE OXIDOREDUCTASE"/>
    <property type="match status" value="1"/>
</dbReference>
<dbReference type="Pfam" id="PF04784">
    <property type="entry name" value="DUF547"/>
    <property type="match status" value="1"/>
</dbReference>
<comment type="caution">
    <text evidence="3">The sequence shown here is derived from an EMBL/GenBank/DDBJ whole genome shotgun (WGS) entry which is preliminary data.</text>
</comment>
<keyword evidence="4" id="KW-1185">Reference proteome</keyword>
<organism evidence="3 4">
    <name type="scientific">Marinirhabdus gelatinilytica</name>
    <dbReference type="NCBI Taxonomy" id="1703343"/>
    <lineage>
        <taxon>Bacteria</taxon>
        <taxon>Pseudomonadati</taxon>
        <taxon>Bacteroidota</taxon>
        <taxon>Flavobacteriia</taxon>
        <taxon>Flavobacteriales</taxon>
        <taxon>Flavobacteriaceae</taxon>
    </lineage>
</organism>
<reference evidence="3 4" key="1">
    <citation type="submission" date="2018-07" db="EMBL/GenBank/DDBJ databases">
        <title>Genomic Encyclopedia of Type Strains, Phase IV (KMG-IV): sequencing the most valuable type-strain genomes for metagenomic binning, comparative biology and taxonomic classification.</title>
        <authorList>
            <person name="Goeker M."/>
        </authorList>
    </citation>
    <scope>NUCLEOTIDE SEQUENCE [LARGE SCALE GENOMIC DNA]</scope>
    <source>
        <strain evidence="3 4">DSM 101478</strain>
    </source>
</reference>
<keyword evidence="1" id="KW-0732">Signal</keyword>
<feature type="chain" id="PRO_5016828654" evidence="1">
    <location>
        <begin position="26"/>
        <end position="268"/>
    </location>
</feature>
<dbReference type="RefSeq" id="WP_115122645.1">
    <property type="nucleotide sequence ID" value="NZ_QRAO01000001.1"/>
</dbReference>
<evidence type="ECO:0000256" key="1">
    <source>
        <dbReference type="SAM" id="SignalP"/>
    </source>
</evidence>
<dbReference type="AlphaFoldDB" id="A0A370QKU6"/>
<gene>
    <name evidence="3" type="ORF">C8D94_101872</name>
</gene>
<dbReference type="EMBL" id="QRAO01000001">
    <property type="protein sequence ID" value="RDK88993.1"/>
    <property type="molecule type" value="Genomic_DNA"/>
</dbReference>
<name>A0A370QKU6_9FLAO</name>
<evidence type="ECO:0000259" key="2">
    <source>
        <dbReference type="Pfam" id="PF04784"/>
    </source>
</evidence>